<protein>
    <recommendedName>
        <fullName evidence="2">MADF domain-containing protein</fullName>
    </recommendedName>
</protein>
<reference evidence="3 4" key="1">
    <citation type="submission" date="2019-08" db="EMBL/GenBank/DDBJ databases">
        <title>Whole genome of Aphis craccivora.</title>
        <authorList>
            <person name="Voronova N.V."/>
            <person name="Shulinski R.S."/>
            <person name="Bandarenka Y.V."/>
            <person name="Zhorov D.G."/>
            <person name="Warner D."/>
        </authorList>
    </citation>
    <scope>NUCLEOTIDE SEQUENCE [LARGE SCALE GENOMIC DNA]</scope>
    <source>
        <strain evidence="3">180601</strain>
        <tissue evidence="3">Whole Body</tissue>
    </source>
</reference>
<organism evidence="3 4">
    <name type="scientific">Aphis craccivora</name>
    <name type="common">Cowpea aphid</name>
    <dbReference type="NCBI Taxonomy" id="307492"/>
    <lineage>
        <taxon>Eukaryota</taxon>
        <taxon>Metazoa</taxon>
        <taxon>Ecdysozoa</taxon>
        <taxon>Arthropoda</taxon>
        <taxon>Hexapoda</taxon>
        <taxon>Insecta</taxon>
        <taxon>Pterygota</taxon>
        <taxon>Neoptera</taxon>
        <taxon>Paraneoptera</taxon>
        <taxon>Hemiptera</taxon>
        <taxon>Sternorrhyncha</taxon>
        <taxon>Aphidomorpha</taxon>
        <taxon>Aphidoidea</taxon>
        <taxon>Aphididae</taxon>
        <taxon>Aphidini</taxon>
        <taxon>Aphis</taxon>
        <taxon>Aphis</taxon>
    </lineage>
</organism>
<evidence type="ECO:0000259" key="2">
    <source>
        <dbReference type="Pfam" id="PF10545"/>
    </source>
</evidence>
<dbReference type="Proteomes" id="UP000478052">
    <property type="component" value="Unassembled WGS sequence"/>
</dbReference>
<dbReference type="InterPro" id="IPR006578">
    <property type="entry name" value="MADF-dom"/>
</dbReference>
<feature type="domain" description="MADF" evidence="2">
    <location>
        <begin position="449"/>
        <end position="485"/>
    </location>
</feature>
<dbReference type="Pfam" id="PF10545">
    <property type="entry name" value="MADF_DNA_bdg"/>
    <property type="match status" value="1"/>
</dbReference>
<dbReference type="SUPFAM" id="SSF53098">
    <property type="entry name" value="Ribonuclease H-like"/>
    <property type="match status" value="1"/>
</dbReference>
<dbReference type="InterPro" id="IPR052958">
    <property type="entry name" value="IFN-induced_PKR_regulator"/>
</dbReference>
<sequence>MFIEMNEFETPDNPNTTIEDSRENSVEINEFETPDNHNTAIDNSDKPIDLAFELINSFDPKYLLNSNLKPEDKIAIINKGAFQPKKNELSEGNYSQEHGHFLPQIYECKRLQIAENREIVNSLIEVTLFFGQHFLPFRGHREGWDEKNKSNFKDLTVLLKVNPAAMYTWCYAHRLNLIVVQVISSSPDSVNLFGNIEELYNFISSSKKRVAYYENMQKGKHPTARVKRLKRVNTTRWMSYSMALQIVISTFDVIIDILENIKITELSDFKVCSKANGPIDFLLTKRFVVTAVCYSKLFEILDPSTIMLQSSDIDLLGAANCIQMTLDKIKNMRSDNVFTKLYDEAVDFVSKSDNSSDLKREYIQYSNSFFEFEESVGFHKTNIHEEKDESENSEGNEDEDNSGEEAGETIVGNKQYLQNVNKRESTQLAWESIAKEVNDTEDPVFNTLLVEAVEKYSCLYNYNLNEYSKRESTQLAWESIAKEVNDTG</sequence>
<dbReference type="AlphaFoldDB" id="A0A6G0Y5D4"/>
<feature type="region of interest" description="Disordered" evidence="1">
    <location>
        <begin position="384"/>
        <end position="405"/>
    </location>
</feature>
<dbReference type="InterPro" id="IPR012337">
    <property type="entry name" value="RNaseH-like_sf"/>
</dbReference>
<dbReference type="PANTHER" id="PTHR46289">
    <property type="entry name" value="52 KDA REPRESSOR OF THE INHIBITOR OF THE PROTEIN KINASE-LIKE PROTEIN-RELATED"/>
    <property type="match status" value="1"/>
</dbReference>
<name>A0A6G0Y5D4_APHCR</name>
<evidence type="ECO:0000313" key="3">
    <source>
        <dbReference type="EMBL" id="KAF0749289.1"/>
    </source>
</evidence>
<proteinExistence type="predicted"/>
<accession>A0A6G0Y5D4</accession>
<evidence type="ECO:0000256" key="1">
    <source>
        <dbReference type="SAM" id="MobiDB-lite"/>
    </source>
</evidence>
<dbReference type="EMBL" id="VUJU01006156">
    <property type="protein sequence ID" value="KAF0749289.1"/>
    <property type="molecule type" value="Genomic_DNA"/>
</dbReference>
<gene>
    <name evidence="3" type="ORF">FWK35_00016032</name>
</gene>
<feature type="compositionally biased region" description="Acidic residues" evidence="1">
    <location>
        <begin position="388"/>
        <end position="405"/>
    </location>
</feature>
<comment type="caution">
    <text evidence="3">The sequence shown here is derived from an EMBL/GenBank/DDBJ whole genome shotgun (WGS) entry which is preliminary data.</text>
</comment>
<evidence type="ECO:0000313" key="4">
    <source>
        <dbReference type="Proteomes" id="UP000478052"/>
    </source>
</evidence>
<keyword evidence="4" id="KW-1185">Reference proteome</keyword>
<dbReference type="OrthoDB" id="8551997at2759"/>
<dbReference type="PANTHER" id="PTHR46289:SF14">
    <property type="entry name" value="DUF4371 DOMAIN-CONTAINING PROTEIN"/>
    <property type="match status" value="1"/>
</dbReference>